<comment type="caution">
    <text evidence="2">The sequence shown here is derived from an EMBL/GenBank/DDBJ whole genome shotgun (WGS) entry which is preliminary data.</text>
</comment>
<feature type="compositionally biased region" description="Acidic residues" evidence="1">
    <location>
        <begin position="20"/>
        <end position="31"/>
    </location>
</feature>
<organism evidence="2 3">
    <name type="scientific">Helianthus annuus</name>
    <name type="common">Common sunflower</name>
    <dbReference type="NCBI Taxonomy" id="4232"/>
    <lineage>
        <taxon>Eukaryota</taxon>
        <taxon>Viridiplantae</taxon>
        <taxon>Streptophyta</taxon>
        <taxon>Embryophyta</taxon>
        <taxon>Tracheophyta</taxon>
        <taxon>Spermatophyta</taxon>
        <taxon>Magnoliopsida</taxon>
        <taxon>eudicotyledons</taxon>
        <taxon>Gunneridae</taxon>
        <taxon>Pentapetalae</taxon>
        <taxon>asterids</taxon>
        <taxon>campanulids</taxon>
        <taxon>Asterales</taxon>
        <taxon>Asteraceae</taxon>
        <taxon>Asteroideae</taxon>
        <taxon>Heliantheae alliance</taxon>
        <taxon>Heliantheae</taxon>
        <taxon>Helianthus</taxon>
    </lineage>
</organism>
<dbReference type="Proteomes" id="UP000215914">
    <property type="component" value="Unassembled WGS sequence"/>
</dbReference>
<proteinExistence type="predicted"/>
<accession>A0A9K3JY74</accession>
<dbReference type="AlphaFoldDB" id="A0A9K3JY74"/>
<reference evidence="2" key="1">
    <citation type="journal article" date="2017" name="Nature">
        <title>The sunflower genome provides insights into oil metabolism, flowering and Asterid evolution.</title>
        <authorList>
            <person name="Badouin H."/>
            <person name="Gouzy J."/>
            <person name="Grassa C.J."/>
            <person name="Murat F."/>
            <person name="Staton S.E."/>
            <person name="Cottret L."/>
            <person name="Lelandais-Briere C."/>
            <person name="Owens G.L."/>
            <person name="Carrere S."/>
            <person name="Mayjonade B."/>
            <person name="Legrand L."/>
            <person name="Gill N."/>
            <person name="Kane N.C."/>
            <person name="Bowers J.E."/>
            <person name="Hubner S."/>
            <person name="Bellec A."/>
            <person name="Berard A."/>
            <person name="Berges H."/>
            <person name="Blanchet N."/>
            <person name="Boniface M.C."/>
            <person name="Brunel D."/>
            <person name="Catrice O."/>
            <person name="Chaidir N."/>
            <person name="Claudel C."/>
            <person name="Donnadieu C."/>
            <person name="Faraut T."/>
            <person name="Fievet G."/>
            <person name="Helmstetter N."/>
            <person name="King M."/>
            <person name="Knapp S.J."/>
            <person name="Lai Z."/>
            <person name="Le Paslier M.C."/>
            <person name="Lippi Y."/>
            <person name="Lorenzon L."/>
            <person name="Mandel J.R."/>
            <person name="Marage G."/>
            <person name="Marchand G."/>
            <person name="Marquand E."/>
            <person name="Bret-Mestries E."/>
            <person name="Morien E."/>
            <person name="Nambeesan S."/>
            <person name="Nguyen T."/>
            <person name="Pegot-Espagnet P."/>
            <person name="Pouilly N."/>
            <person name="Raftis F."/>
            <person name="Sallet E."/>
            <person name="Schiex T."/>
            <person name="Thomas J."/>
            <person name="Vandecasteele C."/>
            <person name="Vares D."/>
            <person name="Vear F."/>
            <person name="Vautrin S."/>
            <person name="Crespi M."/>
            <person name="Mangin B."/>
            <person name="Burke J.M."/>
            <person name="Salse J."/>
            <person name="Munos S."/>
            <person name="Vincourt P."/>
            <person name="Rieseberg L.H."/>
            <person name="Langlade N.B."/>
        </authorList>
    </citation>
    <scope>NUCLEOTIDE SEQUENCE</scope>
    <source>
        <tissue evidence="2">Leaves</tissue>
    </source>
</reference>
<feature type="region of interest" description="Disordered" evidence="1">
    <location>
        <begin position="20"/>
        <end position="41"/>
    </location>
</feature>
<evidence type="ECO:0000256" key="1">
    <source>
        <dbReference type="SAM" id="MobiDB-lite"/>
    </source>
</evidence>
<sequence length="41" mass="4510">MAATRILDYHLLLSLEKEEEAAAVEEGDDLADSIPNRPSPE</sequence>
<dbReference type="EMBL" id="MNCJ02000316">
    <property type="protein sequence ID" value="KAF5823559.1"/>
    <property type="molecule type" value="Genomic_DNA"/>
</dbReference>
<gene>
    <name evidence="2" type="ORF">HanXRQr2_Chr01g0039661</name>
</gene>
<dbReference type="Gramene" id="mRNA:HanXRQr2_Chr01g0039661">
    <property type="protein sequence ID" value="mRNA:HanXRQr2_Chr01g0039661"/>
    <property type="gene ID" value="HanXRQr2_Chr01g0039661"/>
</dbReference>
<keyword evidence="3" id="KW-1185">Reference proteome</keyword>
<name>A0A9K3JY74_HELAN</name>
<evidence type="ECO:0000313" key="3">
    <source>
        <dbReference type="Proteomes" id="UP000215914"/>
    </source>
</evidence>
<protein>
    <submittedName>
        <fullName evidence="2">Uncharacterized protein</fullName>
    </submittedName>
</protein>
<reference evidence="2" key="2">
    <citation type="submission" date="2020-06" db="EMBL/GenBank/DDBJ databases">
        <title>Helianthus annuus Genome sequencing and assembly Release 2.</title>
        <authorList>
            <person name="Gouzy J."/>
            <person name="Langlade N."/>
            <person name="Munos S."/>
        </authorList>
    </citation>
    <scope>NUCLEOTIDE SEQUENCE</scope>
    <source>
        <tissue evidence="2">Leaves</tissue>
    </source>
</reference>
<evidence type="ECO:0000313" key="2">
    <source>
        <dbReference type="EMBL" id="KAF5823559.1"/>
    </source>
</evidence>